<dbReference type="SUPFAM" id="SSF51011">
    <property type="entry name" value="Glycosyl hydrolase domain"/>
    <property type="match status" value="1"/>
</dbReference>
<sequence length="210" mass="23257">MLATVIHLMKGTPFIYQGEEIGMTNAAFTRIEQFRDVETLGHYAEQIARGVSPEEFISGANANGRDNARTPMQWSAGEQAGFTTGTPWIEVNPNHATINVEADRADPDGIFAHYRRLAEMRREIPVVVSGHFRPLAEDHPGIVAYLRELDGTRLAVIGNFTADRTSFEVPADMRGRGQCLISSHAKRETLAAVVSLEPFESFAMRLGKEE</sequence>
<dbReference type="Gene3D" id="2.60.40.1180">
    <property type="entry name" value="Golgi alpha-mannosidase II"/>
    <property type="match status" value="1"/>
</dbReference>
<protein>
    <submittedName>
        <fullName evidence="2">Alpha amylase, catalytic domain</fullName>
    </submittedName>
</protein>
<dbReference type="GO" id="GO:0009313">
    <property type="term" value="P:oligosaccharide catabolic process"/>
    <property type="evidence" value="ECO:0007669"/>
    <property type="project" value="TreeGrafter"/>
</dbReference>
<evidence type="ECO:0000313" key="2">
    <source>
        <dbReference type="EMBL" id="SFC87761.1"/>
    </source>
</evidence>
<dbReference type="SUPFAM" id="SSF51445">
    <property type="entry name" value="(Trans)glycosidases"/>
    <property type="match status" value="1"/>
</dbReference>
<reference evidence="2 3" key="1">
    <citation type="submission" date="2016-10" db="EMBL/GenBank/DDBJ databases">
        <authorList>
            <person name="de Groot N.N."/>
        </authorList>
    </citation>
    <scope>NUCLEOTIDE SEQUENCE [LARGE SCALE GENOMIC DNA]</scope>
    <source>
        <strain evidence="2 3">DSM 19548</strain>
    </source>
</reference>
<dbReference type="PANTHER" id="PTHR10357">
    <property type="entry name" value="ALPHA-AMYLASE FAMILY MEMBER"/>
    <property type="match status" value="1"/>
</dbReference>
<proteinExistence type="predicted"/>
<dbReference type="STRING" id="441112.SAMN04488094_110164"/>
<dbReference type="GO" id="GO:0004556">
    <property type="term" value="F:alpha-amylase activity"/>
    <property type="evidence" value="ECO:0007669"/>
    <property type="project" value="TreeGrafter"/>
</dbReference>
<dbReference type="EMBL" id="FOLG01000010">
    <property type="protein sequence ID" value="SFC87761.1"/>
    <property type="molecule type" value="Genomic_DNA"/>
</dbReference>
<dbReference type="InterPro" id="IPR013780">
    <property type="entry name" value="Glyco_hydro_b"/>
</dbReference>
<organism evidence="2 3">
    <name type="scientific">Tropicimonas isoalkanivorans</name>
    <dbReference type="NCBI Taxonomy" id="441112"/>
    <lineage>
        <taxon>Bacteria</taxon>
        <taxon>Pseudomonadati</taxon>
        <taxon>Pseudomonadota</taxon>
        <taxon>Alphaproteobacteria</taxon>
        <taxon>Rhodobacterales</taxon>
        <taxon>Roseobacteraceae</taxon>
        <taxon>Tropicimonas</taxon>
    </lineage>
</organism>
<dbReference type="Gene3D" id="3.20.20.80">
    <property type="entry name" value="Glycosidases"/>
    <property type="match status" value="1"/>
</dbReference>
<keyword evidence="3" id="KW-1185">Reference proteome</keyword>
<gene>
    <name evidence="2" type="ORF">SAMN04488094_110164</name>
</gene>
<accession>A0A1I1MQU5</accession>
<dbReference type="Pfam" id="PF00128">
    <property type="entry name" value="Alpha-amylase"/>
    <property type="match status" value="1"/>
</dbReference>
<evidence type="ECO:0000259" key="1">
    <source>
        <dbReference type="Pfam" id="PF00128"/>
    </source>
</evidence>
<dbReference type="Proteomes" id="UP000198728">
    <property type="component" value="Unassembled WGS sequence"/>
</dbReference>
<feature type="domain" description="Glycosyl hydrolase family 13 catalytic" evidence="1">
    <location>
        <begin position="1"/>
        <end position="130"/>
    </location>
</feature>
<name>A0A1I1MQU5_9RHOB</name>
<dbReference type="PANTHER" id="PTHR10357:SF179">
    <property type="entry name" value="NEUTRAL AND BASIC AMINO ACID TRANSPORT PROTEIN RBAT"/>
    <property type="match status" value="1"/>
</dbReference>
<dbReference type="InterPro" id="IPR006047">
    <property type="entry name" value="GH13_cat_dom"/>
</dbReference>
<dbReference type="InterPro" id="IPR017853">
    <property type="entry name" value="GH"/>
</dbReference>
<dbReference type="AlphaFoldDB" id="A0A1I1MQU5"/>
<evidence type="ECO:0000313" key="3">
    <source>
        <dbReference type="Proteomes" id="UP000198728"/>
    </source>
</evidence>